<dbReference type="CDD" id="cd00403">
    <property type="entry name" value="Ribosomal_L1"/>
    <property type="match status" value="1"/>
</dbReference>
<proteinExistence type="inferred from homology"/>
<dbReference type="FunFam" id="3.40.50.790:FF:000001">
    <property type="entry name" value="50S ribosomal protein L1"/>
    <property type="match status" value="1"/>
</dbReference>
<evidence type="ECO:0000313" key="5">
    <source>
        <dbReference type="EMBL" id="CAE7343891.1"/>
    </source>
</evidence>
<dbReference type="PANTHER" id="PTHR36427">
    <property type="entry name" value="54S RIBOSOMAL PROTEIN L1, MITOCHONDRIAL"/>
    <property type="match status" value="1"/>
</dbReference>
<dbReference type="Proteomes" id="UP000649617">
    <property type="component" value="Unassembled WGS sequence"/>
</dbReference>
<protein>
    <submittedName>
        <fullName evidence="5">Rpl1 protein</fullName>
    </submittedName>
</protein>
<evidence type="ECO:0000256" key="1">
    <source>
        <dbReference type="ARBA" id="ARBA00010531"/>
    </source>
</evidence>
<dbReference type="Gene3D" id="3.40.50.790">
    <property type="match status" value="1"/>
</dbReference>
<reference evidence="5" key="1">
    <citation type="submission" date="2021-02" db="EMBL/GenBank/DDBJ databases">
        <authorList>
            <person name="Dougan E. K."/>
            <person name="Rhodes N."/>
            <person name="Thang M."/>
            <person name="Chan C."/>
        </authorList>
    </citation>
    <scope>NUCLEOTIDE SEQUENCE</scope>
</reference>
<keyword evidence="6" id="KW-1185">Reference proteome</keyword>
<evidence type="ECO:0000256" key="3">
    <source>
        <dbReference type="ARBA" id="ARBA00023274"/>
    </source>
</evidence>
<evidence type="ECO:0000256" key="2">
    <source>
        <dbReference type="ARBA" id="ARBA00022980"/>
    </source>
</evidence>
<organism evidence="5 6">
    <name type="scientific">Symbiodinium pilosum</name>
    <name type="common">Dinoflagellate</name>
    <dbReference type="NCBI Taxonomy" id="2952"/>
    <lineage>
        <taxon>Eukaryota</taxon>
        <taxon>Sar</taxon>
        <taxon>Alveolata</taxon>
        <taxon>Dinophyceae</taxon>
        <taxon>Suessiales</taxon>
        <taxon>Symbiodiniaceae</taxon>
        <taxon>Symbiodinium</taxon>
    </lineage>
</organism>
<dbReference type="Pfam" id="PF00687">
    <property type="entry name" value="Ribosomal_L1"/>
    <property type="match status" value="1"/>
</dbReference>
<dbReference type="InterPro" id="IPR016095">
    <property type="entry name" value="Ribosomal_uL1_3-a/b-sand"/>
</dbReference>
<name>A0A812P3M9_SYMPI</name>
<evidence type="ECO:0000256" key="4">
    <source>
        <dbReference type="SAM" id="MobiDB-lite"/>
    </source>
</evidence>
<dbReference type="GO" id="GO:1990904">
    <property type="term" value="C:ribonucleoprotein complex"/>
    <property type="evidence" value="ECO:0007669"/>
    <property type="project" value="UniProtKB-KW"/>
</dbReference>
<comment type="similarity">
    <text evidence="1">Belongs to the universal ribosomal protein uL1 family.</text>
</comment>
<dbReference type="SUPFAM" id="SSF56808">
    <property type="entry name" value="Ribosomal protein L1"/>
    <property type="match status" value="1"/>
</dbReference>
<dbReference type="OrthoDB" id="767661at2759"/>
<feature type="region of interest" description="Disordered" evidence="4">
    <location>
        <begin position="1"/>
        <end position="29"/>
    </location>
</feature>
<feature type="non-terminal residue" evidence="5">
    <location>
        <position position="1"/>
    </location>
</feature>
<dbReference type="PANTHER" id="PTHR36427:SF3">
    <property type="entry name" value="LARGE RIBOSOMAL SUBUNIT PROTEIN UL1M"/>
    <property type="match status" value="1"/>
</dbReference>
<accession>A0A812P3M9</accession>
<feature type="compositionally biased region" description="Acidic residues" evidence="4">
    <location>
        <begin position="7"/>
        <end position="21"/>
    </location>
</feature>
<keyword evidence="3" id="KW-0687">Ribonucleoprotein</keyword>
<keyword evidence="2" id="KW-0689">Ribosomal protein</keyword>
<sequence>EKLKEYDDMEEGEEEEADDGFQEGRPPTESLPKFMNYEFWKKMPSGLRNRSPRYWKMYFNEDGTAPKYDRFKFYSLAKAIDIIFSFYESAPNDAHDSSLEISMYMALDAKYPDQQIRMKIKLPNGSGKSKRVAVFCPPAEEPEALEMGATIAGKTLQDDLTNEVFNFDVLIAKPAMMPALAKLGKILGPRRLMPSPKSGTVVTDVKAAIESWASGGTVELRNTEIMYIGAPFAKVSQGKEKCLENLRSLIQQLADNAPEGAKKREEYFSKMWIKGDDSPSIRIDPNEFPSHGYQKPMQSGTVDFVYQALHGG</sequence>
<dbReference type="AlphaFoldDB" id="A0A812P3M9"/>
<dbReference type="Gene3D" id="3.30.190.20">
    <property type="match status" value="1"/>
</dbReference>
<dbReference type="InterPro" id="IPR028364">
    <property type="entry name" value="Ribosomal_uL1/biogenesis"/>
</dbReference>
<dbReference type="GO" id="GO:0005840">
    <property type="term" value="C:ribosome"/>
    <property type="evidence" value="ECO:0007669"/>
    <property type="project" value="UniProtKB-KW"/>
</dbReference>
<dbReference type="EMBL" id="CAJNIZ010013145">
    <property type="protein sequence ID" value="CAE7343891.1"/>
    <property type="molecule type" value="Genomic_DNA"/>
</dbReference>
<comment type="caution">
    <text evidence="5">The sequence shown here is derived from an EMBL/GenBank/DDBJ whole genome shotgun (WGS) entry which is preliminary data.</text>
</comment>
<dbReference type="InterPro" id="IPR023674">
    <property type="entry name" value="Ribosomal_uL1-like"/>
</dbReference>
<gene>
    <name evidence="5" type="primary">rpl1</name>
    <name evidence="5" type="ORF">SPIL2461_LOCUS8134</name>
</gene>
<evidence type="ECO:0000313" key="6">
    <source>
        <dbReference type="Proteomes" id="UP000649617"/>
    </source>
</evidence>